<dbReference type="EMBL" id="QHCS01000008">
    <property type="protein sequence ID" value="RHX83507.1"/>
    <property type="molecule type" value="Genomic_DNA"/>
</dbReference>
<reference evidence="2" key="1">
    <citation type="submission" date="2018-05" db="EMBL/GenBank/DDBJ databases">
        <title>Leptospira yasudae sp. nov. and Leptospira stimsonii sp. nov., two pathogenic species of the genus Leptospira isolated from environmental sources.</title>
        <authorList>
            <person name="Casanovas-Massana A."/>
            <person name="Hamond C."/>
            <person name="Santos L.A."/>
            <person name="Hacker K.P."/>
            <person name="Balassiano I."/>
            <person name="Medeiros M.A."/>
            <person name="Reis M.G."/>
            <person name="Ko A.I."/>
            <person name="Wunder E.A."/>
        </authorList>
    </citation>
    <scope>NUCLEOTIDE SEQUENCE [LARGE SCALE GENOMIC DNA]</scope>
    <source>
        <strain evidence="2">AMB6-RJ</strain>
    </source>
</reference>
<comment type="caution">
    <text evidence="1">The sequence shown here is derived from an EMBL/GenBank/DDBJ whole genome shotgun (WGS) entry which is preliminary data.</text>
</comment>
<name>A0A8B3CN38_9LEPT</name>
<accession>A0A8B3CN38</accession>
<protein>
    <submittedName>
        <fullName evidence="1">Uncharacterized protein</fullName>
    </submittedName>
</protein>
<dbReference type="AlphaFoldDB" id="A0A8B3CN38"/>
<proteinExistence type="predicted"/>
<dbReference type="Proteomes" id="UP000266669">
    <property type="component" value="Unassembled WGS sequence"/>
</dbReference>
<organism evidence="1 2">
    <name type="scientific">Leptospira stimsonii</name>
    <dbReference type="NCBI Taxonomy" id="2202203"/>
    <lineage>
        <taxon>Bacteria</taxon>
        <taxon>Pseudomonadati</taxon>
        <taxon>Spirochaetota</taxon>
        <taxon>Spirochaetia</taxon>
        <taxon>Leptospirales</taxon>
        <taxon>Leptospiraceae</taxon>
        <taxon>Leptospira</taxon>
    </lineage>
</organism>
<gene>
    <name evidence="1" type="ORF">DLM78_21145</name>
</gene>
<evidence type="ECO:0000313" key="2">
    <source>
        <dbReference type="Proteomes" id="UP000266669"/>
    </source>
</evidence>
<sequence>MVLIVGAITKKLILKYENVSRTIDLRKRKPVYEQNGSVILQVGALTCSEKNHSHLIITHHLTIQKSWKLKQTKMQA</sequence>
<evidence type="ECO:0000313" key="1">
    <source>
        <dbReference type="EMBL" id="RHX83507.1"/>
    </source>
</evidence>